<reference evidence="3" key="2">
    <citation type="submission" date="2021-11" db="EMBL/GenBank/DDBJ databases">
        <authorList>
            <consortium name="Genoscope - CEA"/>
            <person name="William W."/>
        </authorList>
    </citation>
    <scope>NUCLEOTIDE SEQUENCE</scope>
</reference>
<feature type="region of interest" description="Disordered" evidence="1">
    <location>
        <begin position="1707"/>
        <end position="1732"/>
    </location>
</feature>
<feature type="compositionally biased region" description="Polar residues" evidence="1">
    <location>
        <begin position="1"/>
        <end position="10"/>
    </location>
</feature>
<proteinExistence type="predicted"/>
<evidence type="ECO:0000313" key="4">
    <source>
        <dbReference type="Proteomes" id="UP000789595"/>
    </source>
</evidence>
<feature type="region of interest" description="Disordered" evidence="1">
    <location>
        <begin position="381"/>
        <end position="451"/>
    </location>
</feature>
<name>A0A7S4E6V7_9STRA</name>
<protein>
    <submittedName>
        <fullName evidence="2">Uncharacterized protein</fullName>
    </submittedName>
</protein>
<keyword evidence="4" id="KW-1185">Reference proteome</keyword>
<feature type="compositionally biased region" description="Basic and acidic residues" evidence="1">
    <location>
        <begin position="32"/>
        <end position="45"/>
    </location>
</feature>
<feature type="compositionally biased region" description="Polar residues" evidence="1">
    <location>
        <begin position="386"/>
        <end position="399"/>
    </location>
</feature>
<feature type="region of interest" description="Disordered" evidence="1">
    <location>
        <begin position="1749"/>
        <end position="1769"/>
    </location>
</feature>
<sequence length="1796" mass="200372">MHQRMASNASKGRRLSVAAITGGRTADGQETLESRIRRERVEKRQQALPKRVAKRRQTQLTLVKPKRDGRVATGNAEAVVKDEIVVRIDAIRVRSHAAKRLFLREDDQAYSQCIAPRFYTIPVCDSPRKKLDLHGQPLKRLQDEYRGLRKIDRGVRRRRNELFDQLDQCADLLRVLKKELLLLLDKRASLAQKRLELVDELGGWKGRDAQGNAALPSSLVERKVSGRVAMRELLQQLSDPVSYAGVLATSGEQAPALLESRNQLRQHIRDARSWRERLNDDEFVGDYSTEDSSESSDSSDSEGGQNVAGEGRPSDDDRQAARDLLVFWDALNRLEAAHAGEAVEAPVGVRPTLVDVTVVPESPVGRRPAVRFAAESIHSQPARRYTITTDQVRPTSKTGSRAERRRRRDEPEMFSSEVVQEKKSSWFGSRAPAPAPSVVPLPPKPGRPSARSSVRISTIAYKDQGVPAKVALEVAESLPDLYRGKDELVALCQSLSKKWGKSRSTVPLSAFAPAKATLWSSLQRFVPWLERCPFADDFLWELRHERTLKFESRRSKALLTARKKERGAELEEEEVQEENKVLKRRERRARTILARERRGATLVKDATDGMLREHLHDEEFMNSAAVHGNDTRVRLEVLEPALRAQLKEAAVLRTALRAEVACLTQFVLSRAAVHAQKMWRGKLARGDRSKDGAKDKLRNFTLHQAYMGAYSACVQLQGWGRIRVAKKVARNVLWWRRYDCAVRIQSQARRLFAVQIALNIIADLERRALARAVLLAQTRIRGWRTRARHGARTRYLKKMAEDGKRAWAATCINAHSRAHLAKRLKSRRNVESEVNQRLLRLAHRYLKDGNLWAFVEAVDADYRRYERDADEARRREDVDAATFVEKVLQQRDQDHVKAWRSFMEATKSKYVDESHRDDGGTSLIPGPRLRLLLDGLGSEVTPEQEAAARAAVSPVEAGQRHRKEIADTYGLPGALASPVTGTPAKASPAPQASPTKRSPGPPQRSPSRSPTRGSPIRSPGGSRRFPTGNPYEGRFAEPTGASPIKTMTGSKPHASWAPAYRSRSIMGLVNAAARAAAGEDGDRRKRLHRDHSTPAGLEALLDVPRGLDDALEPLLRAAALRAHVPEEFPEGTTPQEAFEVYRSLPPSLIKSKHEMDAHKRVPRWIAALRASGFDTVRSLCPPRRCRETILNLEPWVKRNEEPGRSPDRDVVSKQELATVLPAKHLADACCQLLIDLHQVATTSLASQGIAQNATAEKWQAIEKGNFEPTEDSDFEEAPSEQLDADDRAELEAAMEGREATALDRALRKEKELVEVKVRPPLHPDDVAPNPSPRGREVQKQMHRATGAIDLETSLEDGAMNDLRRAGGVEAPAKLLLRRAAFLSGGSPLDVFADQLFGAETPDEERQLVSERHRKAAELTGVLGTELERAGINVARDLASADLAAFGASPDLVRRVEVLLRFLAPGSAVGRPKGLPPASANSEYRNGPPPSRGTGPHKVPDVRVRPVALPYDPRFQRGPFDAAGAGRLLKGWSEGRKTPIPHHREPAAEAFRVKAQGGDAQDYEVAPSAEWIFSQTTPAPAPVAEKRRPRISDARHELVPLHLQPQEFVGGHNRSGKLHKRVLDRATNYFAGYQQYTQTRQLFRDEPRAVYEARTGDIQEPPGTLETLSVELLRNSAFRNEAPAPMPSVSTVKTASSVIRTPYGVVKAAEKRKPRRRPAPRRRRPRPIDPEKQLRTLIDKVDAATLDRILAEKRPPAPAPAEEAEVEETPELLARREALWNQIRSDSEARARGEPVR</sequence>
<feature type="compositionally biased region" description="Basic residues" evidence="1">
    <location>
        <begin position="1709"/>
        <end position="1724"/>
    </location>
</feature>
<feature type="compositionally biased region" description="Acidic residues" evidence="1">
    <location>
        <begin position="282"/>
        <end position="300"/>
    </location>
</feature>
<evidence type="ECO:0000313" key="3">
    <source>
        <dbReference type="EMBL" id="CAH0364500.1"/>
    </source>
</evidence>
<dbReference type="Proteomes" id="UP000789595">
    <property type="component" value="Unassembled WGS sequence"/>
</dbReference>
<reference evidence="2" key="1">
    <citation type="submission" date="2021-01" db="EMBL/GenBank/DDBJ databases">
        <authorList>
            <person name="Corre E."/>
            <person name="Pelletier E."/>
            <person name="Niang G."/>
            <person name="Scheremetjew M."/>
            <person name="Finn R."/>
            <person name="Kale V."/>
            <person name="Holt S."/>
            <person name="Cochrane G."/>
            <person name="Meng A."/>
            <person name="Brown T."/>
            <person name="Cohen L."/>
        </authorList>
    </citation>
    <scope>NUCLEOTIDE SEQUENCE</scope>
    <source>
        <strain evidence="2">CCMP1756</strain>
    </source>
</reference>
<evidence type="ECO:0000256" key="1">
    <source>
        <dbReference type="SAM" id="MobiDB-lite"/>
    </source>
</evidence>
<organism evidence="2">
    <name type="scientific">Pelagomonas calceolata</name>
    <dbReference type="NCBI Taxonomy" id="35677"/>
    <lineage>
        <taxon>Eukaryota</taxon>
        <taxon>Sar</taxon>
        <taxon>Stramenopiles</taxon>
        <taxon>Ochrophyta</taxon>
        <taxon>Pelagophyceae</taxon>
        <taxon>Pelagomonadales</taxon>
        <taxon>Pelagomonadaceae</taxon>
        <taxon>Pelagomonas</taxon>
    </lineage>
</organism>
<gene>
    <name evidence="2" type="ORF">PCAL00307_LOCUS9841</name>
    <name evidence="3" type="ORF">PECAL_1P08650</name>
</gene>
<feature type="compositionally biased region" description="Low complexity" evidence="1">
    <location>
        <begin position="982"/>
        <end position="998"/>
    </location>
</feature>
<feature type="region of interest" description="Disordered" evidence="1">
    <location>
        <begin position="1469"/>
        <end position="1500"/>
    </location>
</feature>
<feature type="region of interest" description="Disordered" evidence="1">
    <location>
        <begin position="970"/>
        <end position="1055"/>
    </location>
</feature>
<dbReference type="OrthoDB" id="102961at2759"/>
<feature type="region of interest" description="Disordered" evidence="1">
    <location>
        <begin position="282"/>
        <end position="317"/>
    </location>
</feature>
<feature type="region of interest" description="Disordered" evidence="1">
    <location>
        <begin position="1"/>
        <end position="57"/>
    </location>
</feature>
<evidence type="ECO:0000313" key="2">
    <source>
        <dbReference type="EMBL" id="CAE0694405.1"/>
    </source>
</evidence>
<dbReference type="PROSITE" id="PS50096">
    <property type="entry name" value="IQ"/>
    <property type="match status" value="2"/>
</dbReference>
<feature type="compositionally biased region" description="Pro residues" evidence="1">
    <location>
        <begin position="433"/>
        <end position="446"/>
    </location>
</feature>
<accession>A0A7S4E6V7</accession>
<dbReference type="EMBL" id="HBIW01011491">
    <property type="protein sequence ID" value="CAE0694405.1"/>
    <property type="molecule type" value="Transcribed_RNA"/>
</dbReference>
<dbReference type="EMBL" id="CAKKNE010000001">
    <property type="protein sequence ID" value="CAH0364500.1"/>
    <property type="molecule type" value="Genomic_DNA"/>
</dbReference>
<feature type="compositionally biased region" description="Low complexity" evidence="1">
    <location>
        <begin position="1005"/>
        <end position="1024"/>
    </location>
</feature>